<dbReference type="InterPro" id="IPR004045">
    <property type="entry name" value="Glutathione_S-Trfase_N"/>
</dbReference>
<proteinExistence type="predicted"/>
<dbReference type="InterPro" id="IPR036249">
    <property type="entry name" value="Thioredoxin-like_sf"/>
</dbReference>
<reference evidence="2" key="1">
    <citation type="submission" date="2022-06" db="EMBL/GenBank/DDBJ databases">
        <title>Sneathiella actinostolidae sp. nov., isolated from a sea anemonein the Western Pacific Ocean.</title>
        <authorList>
            <person name="Wei M.J."/>
        </authorList>
    </citation>
    <scope>NUCLEOTIDE SEQUENCE</scope>
    <source>
        <strain evidence="2">PHK-P5</strain>
    </source>
</reference>
<gene>
    <name evidence="2" type="ORF">NBZ79_07650</name>
</gene>
<accession>A0ABY4W7S1</accession>
<dbReference type="Pfam" id="PF13417">
    <property type="entry name" value="GST_N_3"/>
    <property type="match status" value="1"/>
</dbReference>
<sequence>MPPFILYGMPHSLYSGKARAYLIKQNINFKEVTAGHPDYMNNVMPKIGRWIIPVLQTPDGELVQDGSDIINWFEGRKLARLPAYPATARQLLVALIFELFGGEGLLRPAMHYRWNFDPENKDFIEDQFGLFRMPTMTKPERAEIVEKSTSRMRAAGVMFGVTEETIPAIEAAYEEFLRLLDAHFSVYPYLLGGVPTIGDYGLIASLYAHLGRDPHPASLMKRIAPAVFRWTERMNAANADIPEFIDTAEEILTDDFIPDSLKPILSLIARDYLPEIEAFVGFTNNWLTGQPDLGSGDTVGGDAKARAIGSCTFTWSGHELTVGVLPYRIYLLQKIQDAFDRCETQEKDKIEILLAETGLEPLLTIRCTRRVERRDNREIWGEENR</sequence>
<evidence type="ECO:0000259" key="1">
    <source>
        <dbReference type="Pfam" id="PF13417"/>
    </source>
</evidence>
<dbReference type="SUPFAM" id="SSF47616">
    <property type="entry name" value="GST C-terminal domain-like"/>
    <property type="match status" value="1"/>
</dbReference>
<keyword evidence="3" id="KW-1185">Reference proteome</keyword>
<evidence type="ECO:0000313" key="2">
    <source>
        <dbReference type="EMBL" id="USG62849.1"/>
    </source>
</evidence>
<name>A0ABY4W7S1_9PROT</name>
<protein>
    <submittedName>
        <fullName evidence="2">Glutathione S-transferase</fullName>
    </submittedName>
</protein>
<dbReference type="Proteomes" id="UP001056291">
    <property type="component" value="Chromosome"/>
</dbReference>
<evidence type="ECO:0000313" key="3">
    <source>
        <dbReference type="Proteomes" id="UP001056291"/>
    </source>
</evidence>
<dbReference type="InterPro" id="IPR036282">
    <property type="entry name" value="Glutathione-S-Trfase_C_sf"/>
</dbReference>
<feature type="domain" description="GST N-terminal" evidence="1">
    <location>
        <begin position="6"/>
        <end position="76"/>
    </location>
</feature>
<dbReference type="SUPFAM" id="SSF52833">
    <property type="entry name" value="Thioredoxin-like"/>
    <property type="match status" value="1"/>
</dbReference>
<dbReference type="RefSeq" id="WP_251937065.1">
    <property type="nucleotide sequence ID" value="NZ_CP098747.1"/>
</dbReference>
<dbReference type="EMBL" id="CP098747">
    <property type="protein sequence ID" value="USG62849.1"/>
    <property type="molecule type" value="Genomic_DNA"/>
</dbReference>
<organism evidence="2 3">
    <name type="scientific">Sneathiella marina</name>
    <dbReference type="NCBI Taxonomy" id="2950108"/>
    <lineage>
        <taxon>Bacteria</taxon>
        <taxon>Pseudomonadati</taxon>
        <taxon>Pseudomonadota</taxon>
        <taxon>Alphaproteobacteria</taxon>
        <taxon>Sneathiellales</taxon>
        <taxon>Sneathiellaceae</taxon>
        <taxon>Sneathiella</taxon>
    </lineage>
</organism>